<reference evidence="2 3" key="1">
    <citation type="journal article" date="2014" name="Genome Announc.">
        <title>Complete Genome Sequence of Amino Acid-Utilizing Eubacterium acidaminophilum al-2 (DSM 3953).</title>
        <authorList>
            <person name="Poehlein A."/>
            <person name="Andreesen J.R."/>
            <person name="Daniel R."/>
        </authorList>
    </citation>
    <scope>NUCLEOTIDE SEQUENCE [LARGE SCALE GENOMIC DNA]</scope>
    <source>
        <strain evidence="2 3">DSM 3953</strain>
    </source>
</reference>
<evidence type="ECO:0000256" key="1">
    <source>
        <dbReference type="SAM" id="Phobius"/>
    </source>
</evidence>
<feature type="transmembrane region" description="Helical" evidence="1">
    <location>
        <begin position="38"/>
        <end position="62"/>
    </location>
</feature>
<dbReference type="PANTHER" id="PTHR43801">
    <property type="entry name" value="NUCLEOTIDE-BINDING PROTEIN-RELATED"/>
    <property type="match status" value="1"/>
</dbReference>
<name>W8TKQ0_PEPAC</name>
<dbReference type="InterPro" id="IPR002829">
    <property type="entry name" value="DUF116"/>
</dbReference>
<dbReference type="Pfam" id="PF01976">
    <property type="entry name" value="DUF116"/>
    <property type="match status" value="1"/>
</dbReference>
<dbReference type="PIRSF" id="PIRSF006594">
    <property type="entry name" value="UCP006594"/>
    <property type="match status" value="1"/>
</dbReference>
<gene>
    <name evidence="2" type="ORF">EAL2_c14720</name>
</gene>
<sequence length="249" mass="27000">MRQENRFILLIFAFAAVVILAGVGINLLILSGSKGAELAISITVNTGAAVVLALTLYCALVIHRLYSGRKCGRFSLGLSLKLAGALFPVLLFMAQPLKVGRDDVRRVLIRLNNEYVYSAKYAIEGKDIMLLTPHCIQNSSCTIKITGDVSNCKRCGLCKVADFLALKDKYGINVYVATGGTLARKIIKDKRPKAIIAVACERDLTSGIQEVSGIPVLGVYNERPNGPCFNTSVDIRKIEEAVLFFMGGN</sequence>
<dbReference type="EMBL" id="CP007452">
    <property type="protein sequence ID" value="AHM56767.1"/>
    <property type="molecule type" value="Genomic_DNA"/>
</dbReference>
<keyword evidence="1" id="KW-1133">Transmembrane helix</keyword>
<dbReference type="KEGG" id="eac:EAL2_c14720"/>
<dbReference type="STRING" id="1286171.EAL2_c14720"/>
<keyword evidence="1" id="KW-0472">Membrane</keyword>
<evidence type="ECO:0000313" key="2">
    <source>
        <dbReference type="EMBL" id="AHM56767.1"/>
    </source>
</evidence>
<dbReference type="HOGENOM" id="CLU_067052_0_2_9"/>
<feature type="transmembrane region" description="Helical" evidence="1">
    <location>
        <begin position="74"/>
        <end position="94"/>
    </location>
</feature>
<keyword evidence="3" id="KW-1185">Reference proteome</keyword>
<accession>W8TKQ0</accession>
<dbReference type="OrthoDB" id="9787348at2"/>
<proteinExistence type="predicted"/>
<dbReference type="PANTHER" id="PTHR43801:SF1">
    <property type="entry name" value="POLYPRENYL SYNTHETASE"/>
    <property type="match status" value="1"/>
</dbReference>
<organism evidence="2 3">
    <name type="scientific">Peptoclostridium acidaminophilum DSM 3953</name>
    <dbReference type="NCBI Taxonomy" id="1286171"/>
    <lineage>
        <taxon>Bacteria</taxon>
        <taxon>Bacillati</taxon>
        <taxon>Bacillota</taxon>
        <taxon>Clostridia</taxon>
        <taxon>Peptostreptococcales</taxon>
        <taxon>Peptoclostridiaceae</taxon>
        <taxon>Peptoclostridium</taxon>
    </lineage>
</organism>
<evidence type="ECO:0000313" key="3">
    <source>
        <dbReference type="Proteomes" id="UP000019591"/>
    </source>
</evidence>
<dbReference type="eggNOG" id="COG1852">
    <property type="taxonomic scope" value="Bacteria"/>
</dbReference>
<dbReference type="RefSeq" id="WP_025435750.1">
    <property type="nucleotide sequence ID" value="NZ_CP007452.1"/>
</dbReference>
<dbReference type="PATRIC" id="fig|1286171.3.peg.1423"/>
<protein>
    <submittedName>
        <fullName evidence="2">Putative membrane protein</fullName>
    </submittedName>
</protein>
<dbReference type="Proteomes" id="UP000019591">
    <property type="component" value="Chromosome"/>
</dbReference>
<keyword evidence="1" id="KW-0812">Transmembrane</keyword>
<dbReference type="AlphaFoldDB" id="W8TKQ0"/>
<feature type="transmembrane region" description="Helical" evidence="1">
    <location>
        <begin position="7"/>
        <end position="32"/>
    </location>
</feature>